<evidence type="ECO:0000313" key="4">
    <source>
        <dbReference type="Proteomes" id="UP000032047"/>
    </source>
</evidence>
<evidence type="ECO:0000313" key="3">
    <source>
        <dbReference type="EMBL" id="KIP20218.1"/>
    </source>
</evidence>
<organism evidence="3 4">
    <name type="scientific">Anoxybacillus ayderensis</name>
    <dbReference type="NCBI Taxonomy" id="265546"/>
    <lineage>
        <taxon>Bacteria</taxon>
        <taxon>Bacillati</taxon>
        <taxon>Bacillota</taxon>
        <taxon>Bacilli</taxon>
        <taxon>Bacillales</taxon>
        <taxon>Anoxybacillaceae</taxon>
        <taxon>Anoxybacillus</taxon>
    </lineage>
</organism>
<dbReference type="Proteomes" id="UP000032047">
    <property type="component" value="Unassembled WGS sequence"/>
</dbReference>
<keyword evidence="4" id="KW-1185">Reference proteome</keyword>
<dbReference type="RefSeq" id="WP_021095970.1">
    <property type="nucleotide sequence ID" value="NZ_ANOC01000083.1"/>
</dbReference>
<proteinExistence type="predicted"/>
<evidence type="ECO:0000259" key="2">
    <source>
        <dbReference type="SMART" id="SM00871"/>
    </source>
</evidence>
<accession>A0A0D0HQR9</accession>
<comment type="caution">
    <text evidence="3">The sequence shown here is derived from an EMBL/GenBank/DDBJ whole genome shotgun (WGS) entry which is preliminary data.</text>
</comment>
<keyword evidence="1" id="KW-0238">DNA-binding</keyword>
<dbReference type="SMART" id="SM00871">
    <property type="entry name" value="AraC_E_bind"/>
    <property type="match status" value="1"/>
</dbReference>
<dbReference type="EMBL" id="JXTG01000021">
    <property type="protein sequence ID" value="KIP20218.1"/>
    <property type="molecule type" value="Genomic_DNA"/>
</dbReference>
<dbReference type="PANTHER" id="PTHR47504:SF5">
    <property type="entry name" value="RIGHT ORIGIN-BINDING PROTEIN"/>
    <property type="match status" value="1"/>
</dbReference>
<dbReference type="InterPro" id="IPR011256">
    <property type="entry name" value="Reg_factor_effector_dom_sf"/>
</dbReference>
<dbReference type="InterPro" id="IPR010499">
    <property type="entry name" value="AraC_E-bd"/>
</dbReference>
<dbReference type="PATRIC" id="fig|265546.4.peg.2632"/>
<dbReference type="SUPFAM" id="SSF55136">
    <property type="entry name" value="Probable bacterial effector-binding domain"/>
    <property type="match status" value="1"/>
</dbReference>
<sequence>MEYKIETIPFELTLVGKGYHVKTNEAFQTIPSLWAHAEKNGLMQQLIDLSWEQPKCTLEGLLGVCGKDATITDEEFIYFMGIRYDGEVSNMERMTISHDTWAVIPNIDEAWQQLYSQWLPASQYKLANFPCIECYYPPTRHPENELWVPVIMKS</sequence>
<feature type="domain" description="AraC effector-binding" evidence="2">
    <location>
        <begin position="1"/>
        <end position="151"/>
    </location>
</feature>
<evidence type="ECO:0000256" key="1">
    <source>
        <dbReference type="ARBA" id="ARBA00023125"/>
    </source>
</evidence>
<gene>
    <name evidence="3" type="ORF">JV16_02619</name>
</gene>
<dbReference type="InterPro" id="IPR050959">
    <property type="entry name" value="MarA-like"/>
</dbReference>
<reference evidence="3 4" key="1">
    <citation type="submission" date="2015-01" db="EMBL/GenBank/DDBJ databases">
        <title>Genome sequence of Anoxybacillus ayderensis strain AB04.</title>
        <authorList>
            <person name="Belduz A.O."/>
            <person name="Canakci S."/>
            <person name="Chan K.-G."/>
            <person name="Kahar U.M."/>
            <person name="Yaakob A.S."/>
            <person name="Chan C.S."/>
            <person name="Goh K.M."/>
        </authorList>
    </citation>
    <scope>NUCLEOTIDE SEQUENCE [LARGE SCALE GENOMIC DNA]</scope>
    <source>
        <strain evidence="3 4">AB04</strain>
    </source>
</reference>
<protein>
    <submittedName>
        <fullName evidence="3">DNA gyrase inhibitor</fullName>
    </submittedName>
</protein>
<dbReference type="Pfam" id="PF06445">
    <property type="entry name" value="GyrI-like"/>
    <property type="match status" value="1"/>
</dbReference>
<dbReference type="GO" id="GO:0003677">
    <property type="term" value="F:DNA binding"/>
    <property type="evidence" value="ECO:0007669"/>
    <property type="project" value="UniProtKB-KW"/>
</dbReference>
<dbReference type="PANTHER" id="PTHR47504">
    <property type="entry name" value="RIGHT ORIGIN-BINDING PROTEIN"/>
    <property type="match status" value="1"/>
</dbReference>
<dbReference type="GO" id="GO:0006355">
    <property type="term" value="P:regulation of DNA-templated transcription"/>
    <property type="evidence" value="ECO:0007669"/>
    <property type="project" value="InterPro"/>
</dbReference>
<name>A0A0D0HQR9_9BACL</name>
<dbReference type="AlphaFoldDB" id="A0A0D0HQR9"/>
<dbReference type="Gene3D" id="3.20.80.10">
    <property type="entry name" value="Regulatory factor, effector binding domain"/>
    <property type="match status" value="1"/>
</dbReference>
<dbReference type="InterPro" id="IPR029442">
    <property type="entry name" value="GyrI-like"/>
</dbReference>